<evidence type="ECO:0000256" key="1">
    <source>
        <dbReference type="SAM" id="MobiDB-lite"/>
    </source>
</evidence>
<dbReference type="Proteomes" id="UP000288805">
    <property type="component" value="Unassembled WGS sequence"/>
</dbReference>
<dbReference type="GO" id="GO:0051177">
    <property type="term" value="P:meiotic sister chromatid cohesion"/>
    <property type="evidence" value="ECO:0007669"/>
    <property type="project" value="InterPro"/>
</dbReference>
<dbReference type="GO" id="GO:0007131">
    <property type="term" value="P:reciprocal meiotic recombination"/>
    <property type="evidence" value="ECO:0007669"/>
    <property type="project" value="InterPro"/>
</dbReference>
<gene>
    <name evidence="2" type="ORF">CK203_116983</name>
</gene>
<proteinExistence type="predicted"/>
<evidence type="ECO:0000313" key="3">
    <source>
        <dbReference type="Proteomes" id="UP000288805"/>
    </source>
</evidence>
<dbReference type="EMBL" id="QGNW01000972">
    <property type="protein sequence ID" value="RVW58191.1"/>
    <property type="molecule type" value="Genomic_DNA"/>
</dbReference>
<reference evidence="2 3" key="1">
    <citation type="journal article" date="2018" name="PLoS Genet.">
        <title>Population sequencing reveals clonal diversity and ancestral inbreeding in the grapevine cultivar Chardonnay.</title>
        <authorList>
            <person name="Roach M.J."/>
            <person name="Johnson D.L."/>
            <person name="Bohlmann J."/>
            <person name="van Vuuren H.J."/>
            <person name="Jones S.J."/>
            <person name="Pretorius I.S."/>
            <person name="Schmidt S.A."/>
            <person name="Borneman A.R."/>
        </authorList>
    </citation>
    <scope>NUCLEOTIDE SEQUENCE [LARGE SCALE GENOMIC DNA]</scope>
    <source>
        <strain evidence="3">cv. Chardonnay</strain>
        <tissue evidence="2">Leaf</tissue>
    </source>
</reference>
<feature type="region of interest" description="Disordered" evidence="1">
    <location>
        <begin position="23"/>
        <end position="52"/>
    </location>
</feature>
<comment type="caution">
    <text evidence="2">The sequence shown here is derived from an EMBL/GenBank/DDBJ whole genome shotgun (WGS) entry which is preliminary data.</text>
</comment>
<accession>A0A438FDZ2</accession>
<dbReference type="AlphaFoldDB" id="A0A438FDZ2"/>
<organism evidence="2 3">
    <name type="scientific">Vitis vinifera</name>
    <name type="common">Grape</name>
    <dbReference type="NCBI Taxonomy" id="29760"/>
    <lineage>
        <taxon>Eukaryota</taxon>
        <taxon>Viridiplantae</taxon>
        <taxon>Streptophyta</taxon>
        <taxon>Embryophyta</taxon>
        <taxon>Tracheophyta</taxon>
        <taxon>Spermatophyta</taxon>
        <taxon>Magnoliopsida</taxon>
        <taxon>eudicotyledons</taxon>
        <taxon>Gunneridae</taxon>
        <taxon>Pentapetalae</taxon>
        <taxon>rosids</taxon>
        <taxon>Vitales</taxon>
        <taxon>Vitaceae</taxon>
        <taxon>Viteae</taxon>
        <taxon>Vitis</taxon>
    </lineage>
</organism>
<evidence type="ECO:0000313" key="2">
    <source>
        <dbReference type="EMBL" id="RVW58191.1"/>
    </source>
</evidence>
<feature type="compositionally biased region" description="Acidic residues" evidence="1">
    <location>
        <begin position="38"/>
        <end position="49"/>
    </location>
</feature>
<dbReference type="PANTHER" id="PTHR46740:SF1">
    <property type="entry name" value="DYAD PROTEIN"/>
    <property type="match status" value="1"/>
</dbReference>
<dbReference type="InterPro" id="IPR044221">
    <property type="entry name" value="DYAD/AMEIOTIC1"/>
</dbReference>
<protein>
    <submittedName>
        <fullName evidence="2">Uncharacterized protein</fullName>
    </submittedName>
</protein>
<sequence length="248" mass="28127">MFLSRLPLSYTCELELLNYPVFQHGENNQQPPSSIVKEDDDSDRDDETITAEPLVPEERQKRKRTCPIQFQVMGTARYQKQRPSRHCNNNKKNKVKSSINRWSGDRYKRVEESMLEILKEKEKELLMLRRGYDLVGAAVMMNLSWRLGAYTRASSFAAVRKPPSLPITFCPCALLSKVPRSVTLKITLVIEVSLPEHPTSELLSPTTTLIMAPAESSSHTTFFFNSHVGQKGKWSSCSNPTGCFGNSK</sequence>
<dbReference type="PANTHER" id="PTHR46740">
    <property type="entry name" value="PROTEIN DYAD"/>
    <property type="match status" value="1"/>
</dbReference>
<name>A0A438FDZ2_VITVI</name>